<evidence type="ECO:0000256" key="1">
    <source>
        <dbReference type="SAM" id="Phobius"/>
    </source>
</evidence>
<dbReference type="Proteomes" id="UP000245765">
    <property type="component" value="Unassembled WGS sequence"/>
</dbReference>
<evidence type="ECO:0000259" key="2">
    <source>
        <dbReference type="Pfam" id="PF02308"/>
    </source>
</evidence>
<organism evidence="4 5">
    <name type="scientific">Falsiroseomonas bella</name>
    <dbReference type="NCBI Taxonomy" id="2184016"/>
    <lineage>
        <taxon>Bacteria</taxon>
        <taxon>Pseudomonadati</taxon>
        <taxon>Pseudomonadota</taxon>
        <taxon>Alphaproteobacteria</taxon>
        <taxon>Acetobacterales</taxon>
        <taxon>Roseomonadaceae</taxon>
        <taxon>Falsiroseomonas</taxon>
    </lineage>
</organism>
<name>A0A317FFB3_9PROT</name>
<feature type="transmembrane region" description="Helical" evidence="1">
    <location>
        <begin position="182"/>
        <end position="200"/>
    </location>
</feature>
<dbReference type="PANTHER" id="PTHR39084">
    <property type="entry name" value="MEMBRANE PROTEIN-RELATED"/>
    <property type="match status" value="1"/>
</dbReference>
<feature type="transmembrane region" description="Helical" evidence="1">
    <location>
        <begin position="63"/>
        <end position="85"/>
    </location>
</feature>
<feature type="transmembrane region" description="Helical" evidence="1">
    <location>
        <begin position="362"/>
        <end position="382"/>
    </location>
</feature>
<keyword evidence="1" id="KW-0472">Membrane</keyword>
<feature type="transmembrane region" description="Helical" evidence="1">
    <location>
        <begin position="394"/>
        <end position="417"/>
    </location>
</feature>
<keyword evidence="1" id="KW-1133">Transmembrane helix</keyword>
<keyword evidence="1" id="KW-0812">Transmembrane</keyword>
<accession>A0A317FFB3</accession>
<dbReference type="RefSeq" id="WP_109871500.1">
    <property type="nucleotide sequence ID" value="NZ_QGNA01000003.1"/>
</dbReference>
<feature type="transmembrane region" description="Helical" evidence="1">
    <location>
        <begin position="271"/>
        <end position="288"/>
    </location>
</feature>
<proteinExistence type="predicted"/>
<dbReference type="PANTHER" id="PTHR39084:SF1">
    <property type="entry name" value="DUF4010 DOMAIN-CONTAINING PROTEIN"/>
    <property type="match status" value="1"/>
</dbReference>
<feature type="transmembrane region" description="Helical" evidence="1">
    <location>
        <begin position="120"/>
        <end position="141"/>
    </location>
</feature>
<sequence length="418" mass="40688">MEHDAILQRLGIALAIGLLVGVERHWRERDAAAGHRTAGVRTFGTLGLFGGVAGILASELSGAAQGLVLAGAILAALGAVLPFALREAAADGSFSATTVVAAIATVALGALAAFGETAAAGAAAVALTAILASRESLHGLVARITWAEMRSAILLLSMTLVALPLVPDAPIAALGGVNPAQVWRLAIVLAAVSFAGYLAVRLVGAERGLLLAGAAAGLVSSTAVTLSNGRAARAGGPVPALAAGALAAGAVSCLRTAGLALAVSPVVGGQVWLPLCGAALAFGLPALLAGRRNGRGQAGALPENPFELLAVLKLALLLAAVALLARLAAERLGAEAVLVVAAVTGLADVDAVTLSVPQLVPASLTATVAATAIAVAVASNIVAKAGYALGIGGWGYGLRIALPSVAALAAGGALLLLV</sequence>
<feature type="transmembrane region" description="Helical" evidence="1">
    <location>
        <begin position="209"/>
        <end position="228"/>
    </location>
</feature>
<feature type="transmembrane region" description="Helical" evidence="1">
    <location>
        <begin position="153"/>
        <end position="176"/>
    </location>
</feature>
<dbReference type="OrthoDB" id="9813718at2"/>
<comment type="caution">
    <text evidence="4">The sequence shown here is derived from an EMBL/GenBank/DDBJ whole genome shotgun (WGS) entry which is preliminary data.</text>
</comment>
<gene>
    <name evidence="4" type="ORF">DFH01_16380</name>
</gene>
<dbReference type="EMBL" id="QGNA01000003">
    <property type="protein sequence ID" value="PWS36707.1"/>
    <property type="molecule type" value="Genomic_DNA"/>
</dbReference>
<feature type="domain" description="MgtC/SapB/SrpB/YhiD N-terminal" evidence="2">
    <location>
        <begin position="10"/>
        <end position="138"/>
    </location>
</feature>
<feature type="domain" description="DUF4010" evidence="3">
    <location>
        <begin position="187"/>
        <end position="392"/>
    </location>
</feature>
<dbReference type="AlphaFoldDB" id="A0A317FFB3"/>
<evidence type="ECO:0000313" key="5">
    <source>
        <dbReference type="Proteomes" id="UP000245765"/>
    </source>
</evidence>
<evidence type="ECO:0000313" key="4">
    <source>
        <dbReference type="EMBL" id="PWS36707.1"/>
    </source>
</evidence>
<evidence type="ECO:0000259" key="3">
    <source>
        <dbReference type="Pfam" id="PF13194"/>
    </source>
</evidence>
<feature type="transmembrane region" description="Helical" evidence="1">
    <location>
        <begin position="38"/>
        <end position="57"/>
    </location>
</feature>
<keyword evidence="5" id="KW-1185">Reference proteome</keyword>
<feature type="transmembrane region" description="Helical" evidence="1">
    <location>
        <begin position="240"/>
        <end position="264"/>
    </location>
</feature>
<dbReference type="InterPro" id="IPR025105">
    <property type="entry name" value="DUF4010"/>
</dbReference>
<feature type="transmembrane region" description="Helical" evidence="1">
    <location>
        <begin position="6"/>
        <end position="26"/>
    </location>
</feature>
<protein>
    <submittedName>
        <fullName evidence="4">Magnesium transporter MgtC</fullName>
    </submittedName>
</protein>
<feature type="transmembrane region" description="Helical" evidence="1">
    <location>
        <begin position="92"/>
        <end position="114"/>
    </location>
</feature>
<feature type="transmembrane region" description="Helical" evidence="1">
    <location>
        <begin position="336"/>
        <end position="356"/>
    </location>
</feature>
<feature type="transmembrane region" description="Helical" evidence="1">
    <location>
        <begin position="308"/>
        <end position="329"/>
    </location>
</feature>
<dbReference type="InterPro" id="IPR049177">
    <property type="entry name" value="MgtC_SapB_SrpB_YhiD_N"/>
</dbReference>
<dbReference type="Pfam" id="PF13194">
    <property type="entry name" value="DUF4010"/>
    <property type="match status" value="1"/>
</dbReference>
<dbReference type="Pfam" id="PF02308">
    <property type="entry name" value="MgtC"/>
    <property type="match status" value="1"/>
</dbReference>
<reference evidence="5" key="1">
    <citation type="submission" date="2018-05" db="EMBL/GenBank/DDBJ databases">
        <authorList>
            <person name="Du Z."/>
            <person name="Wang X."/>
        </authorList>
    </citation>
    <scope>NUCLEOTIDE SEQUENCE [LARGE SCALE GENOMIC DNA]</scope>
    <source>
        <strain evidence="5">CQN31</strain>
    </source>
</reference>